<proteinExistence type="predicted"/>
<feature type="compositionally biased region" description="Basic and acidic residues" evidence="1">
    <location>
        <begin position="43"/>
        <end position="53"/>
    </location>
</feature>
<dbReference type="EMBL" id="JACAZE010000011">
    <property type="protein sequence ID" value="KAF7304502.1"/>
    <property type="molecule type" value="Genomic_DNA"/>
</dbReference>
<evidence type="ECO:0000313" key="3">
    <source>
        <dbReference type="Proteomes" id="UP000613580"/>
    </source>
</evidence>
<organism evidence="2 3">
    <name type="scientific">Mycena chlorophos</name>
    <name type="common">Agaric fungus</name>
    <name type="synonym">Agaricus chlorophos</name>
    <dbReference type="NCBI Taxonomy" id="658473"/>
    <lineage>
        <taxon>Eukaryota</taxon>
        <taxon>Fungi</taxon>
        <taxon>Dikarya</taxon>
        <taxon>Basidiomycota</taxon>
        <taxon>Agaricomycotina</taxon>
        <taxon>Agaricomycetes</taxon>
        <taxon>Agaricomycetidae</taxon>
        <taxon>Agaricales</taxon>
        <taxon>Marasmiineae</taxon>
        <taxon>Mycenaceae</taxon>
        <taxon>Mycena</taxon>
    </lineage>
</organism>
<dbReference type="Gene3D" id="3.60.130.30">
    <property type="match status" value="1"/>
</dbReference>
<keyword evidence="3" id="KW-1185">Reference proteome</keyword>
<reference evidence="2" key="1">
    <citation type="submission" date="2020-05" db="EMBL/GenBank/DDBJ databases">
        <title>Mycena genomes resolve the evolution of fungal bioluminescence.</title>
        <authorList>
            <person name="Tsai I.J."/>
        </authorList>
    </citation>
    <scope>NUCLEOTIDE SEQUENCE</scope>
    <source>
        <strain evidence="2">110903Hualien_Pintung</strain>
    </source>
</reference>
<dbReference type="AlphaFoldDB" id="A0A8H6W4D4"/>
<evidence type="ECO:0000313" key="2">
    <source>
        <dbReference type="EMBL" id="KAF7304502.1"/>
    </source>
</evidence>
<feature type="region of interest" description="Disordered" evidence="1">
    <location>
        <begin position="23"/>
        <end position="55"/>
    </location>
</feature>
<comment type="caution">
    <text evidence="2">The sequence shown here is derived from an EMBL/GenBank/DDBJ whole genome shotgun (WGS) entry which is preliminary data.</text>
</comment>
<dbReference type="Proteomes" id="UP000613580">
    <property type="component" value="Unassembled WGS sequence"/>
</dbReference>
<name>A0A8H6W4D4_MYCCL</name>
<sequence>MFPLSHNLATDSLLIRAACRTRVPPKAEREKAKSHEKRNLKRKREEEEKREAAEGAGMSWIGGLKKHAIKRLREALEQFVAVQAPLEDLPHAKQAWTSNRAAEDYPPAFDAAEPTMPEDEYGMEGAFKTQGGGGQDPRSPSRKIIPSTALKMVNLIQPSLAAYLMGVGRRNPAGCITHPKNEAATKPLLNSVHFGRIVAFTYVLFALWQPELFVTYAAAQAAFSARRPHTPWPFHKSVFAACTFNLINAATGLHLDFANLVWGWCAITALGNFNPDEGGFLIISDLKLMIRFPPGSTILLPSALLRHRNIRVRPWEMRSSFTQYSAGGIFRWLDNGGRTDKEFEATATQEEKEDRAERDSKRWEEGVSKFLSLDEIKAYHGRRTS</sequence>
<dbReference type="OrthoDB" id="3202607at2759"/>
<accession>A0A8H6W4D4</accession>
<gene>
    <name evidence="2" type="ORF">HMN09_00852800</name>
</gene>
<evidence type="ECO:0000256" key="1">
    <source>
        <dbReference type="SAM" id="MobiDB-lite"/>
    </source>
</evidence>
<protein>
    <submittedName>
        <fullName evidence="2">Uncharacterized protein</fullName>
    </submittedName>
</protein>